<keyword evidence="5" id="KW-1185">Reference proteome</keyword>
<dbReference type="InterPro" id="IPR001789">
    <property type="entry name" value="Sig_transdc_resp-reg_receiver"/>
</dbReference>
<keyword evidence="1" id="KW-0597">Phosphoprotein</keyword>
<dbReference type="InterPro" id="IPR052893">
    <property type="entry name" value="TCS_response_regulator"/>
</dbReference>
<feature type="region of interest" description="Disordered" evidence="2">
    <location>
        <begin position="1"/>
        <end position="54"/>
    </location>
</feature>
<gene>
    <name evidence="4" type="ORF">GCM10010151_58060</name>
</gene>
<feature type="modified residue" description="4-aspartylphosphate" evidence="1">
    <location>
        <position position="117"/>
    </location>
</feature>
<evidence type="ECO:0000313" key="5">
    <source>
        <dbReference type="Proteomes" id="UP001501822"/>
    </source>
</evidence>
<dbReference type="SUPFAM" id="SSF52172">
    <property type="entry name" value="CheY-like"/>
    <property type="match status" value="1"/>
</dbReference>
<dbReference type="CDD" id="cd17557">
    <property type="entry name" value="REC_Rcp-like"/>
    <property type="match status" value="1"/>
</dbReference>
<name>A0ABN0XCR5_9ACTN</name>
<reference evidence="4 5" key="1">
    <citation type="journal article" date="2019" name="Int. J. Syst. Evol. Microbiol.">
        <title>The Global Catalogue of Microorganisms (GCM) 10K type strain sequencing project: providing services to taxonomists for standard genome sequencing and annotation.</title>
        <authorList>
            <consortium name="The Broad Institute Genomics Platform"/>
            <consortium name="The Broad Institute Genome Sequencing Center for Infectious Disease"/>
            <person name="Wu L."/>
            <person name="Ma J."/>
        </authorList>
    </citation>
    <scope>NUCLEOTIDE SEQUENCE [LARGE SCALE GENOMIC DNA]</scope>
    <source>
        <strain evidence="4 5">JCM 3146</strain>
    </source>
</reference>
<sequence>MPTTAPTRAARSAIPHPDRRIEELRTVLIRQDDEQAPAAPGPAEPAAGSGTRRRSVHILVVEDDPGDQMLIEEAFSESEGGPPPRLAIVEDGEEALDFLHRRGTHTGASRPDLVLLDLNLPKYSGRAVLEQIKTDTDLRSIPVVIFTTSASADDVAATYLLHANAYVTKPVDLDGFTTTVQRINSFFTRTARLPEPPVAA</sequence>
<feature type="compositionally biased region" description="Low complexity" evidence="2">
    <location>
        <begin position="1"/>
        <end position="11"/>
    </location>
</feature>
<dbReference type="Gene3D" id="3.40.50.2300">
    <property type="match status" value="1"/>
</dbReference>
<feature type="domain" description="Response regulatory" evidence="3">
    <location>
        <begin position="57"/>
        <end position="184"/>
    </location>
</feature>
<dbReference type="EMBL" id="BAAABM010000054">
    <property type="protein sequence ID" value="GAA0360612.1"/>
    <property type="molecule type" value="Genomic_DNA"/>
</dbReference>
<accession>A0ABN0XCR5</accession>
<feature type="compositionally biased region" description="Basic and acidic residues" evidence="2">
    <location>
        <begin position="16"/>
        <end position="33"/>
    </location>
</feature>
<organism evidence="4 5">
    <name type="scientific">Actinoallomurus spadix</name>
    <dbReference type="NCBI Taxonomy" id="79912"/>
    <lineage>
        <taxon>Bacteria</taxon>
        <taxon>Bacillati</taxon>
        <taxon>Actinomycetota</taxon>
        <taxon>Actinomycetes</taxon>
        <taxon>Streptosporangiales</taxon>
        <taxon>Thermomonosporaceae</taxon>
        <taxon>Actinoallomurus</taxon>
    </lineage>
</organism>
<proteinExistence type="predicted"/>
<dbReference type="InterPro" id="IPR011006">
    <property type="entry name" value="CheY-like_superfamily"/>
</dbReference>
<evidence type="ECO:0000259" key="3">
    <source>
        <dbReference type="PROSITE" id="PS50110"/>
    </source>
</evidence>
<evidence type="ECO:0000313" key="4">
    <source>
        <dbReference type="EMBL" id="GAA0360612.1"/>
    </source>
</evidence>
<comment type="caution">
    <text evidence="4">The sequence shown here is derived from an EMBL/GenBank/DDBJ whole genome shotgun (WGS) entry which is preliminary data.</text>
</comment>
<evidence type="ECO:0000256" key="1">
    <source>
        <dbReference type="PROSITE-ProRule" id="PRU00169"/>
    </source>
</evidence>
<protein>
    <recommendedName>
        <fullName evidence="3">Response regulatory domain-containing protein</fullName>
    </recommendedName>
</protein>
<dbReference type="PANTHER" id="PTHR44520">
    <property type="entry name" value="RESPONSE REGULATOR RCP1-RELATED"/>
    <property type="match status" value="1"/>
</dbReference>
<evidence type="ECO:0000256" key="2">
    <source>
        <dbReference type="SAM" id="MobiDB-lite"/>
    </source>
</evidence>
<dbReference type="Pfam" id="PF00072">
    <property type="entry name" value="Response_reg"/>
    <property type="match status" value="1"/>
</dbReference>
<dbReference type="Proteomes" id="UP001501822">
    <property type="component" value="Unassembled WGS sequence"/>
</dbReference>
<dbReference type="PANTHER" id="PTHR44520:SF2">
    <property type="entry name" value="RESPONSE REGULATOR RCP1"/>
    <property type="match status" value="1"/>
</dbReference>
<dbReference type="PROSITE" id="PS50110">
    <property type="entry name" value="RESPONSE_REGULATORY"/>
    <property type="match status" value="1"/>
</dbReference>
<dbReference type="SMART" id="SM00448">
    <property type="entry name" value="REC"/>
    <property type="match status" value="1"/>
</dbReference>